<dbReference type="InterPro" id="IPR004143">
    <property type="entry name" value="BPL_LPL_catalytic"/>
</dbReference>
<dbReference type="HOGENOM" id="CLU_022986_0_0_2"/>
<proteinExistence type="predicted"/>
<dbReference type="GO" id="GO:0016874">
    <property type="term" value="F:ligase activity"/>
    <property type="evidence" value="ECO:0007669"/>
    <property type="project" value="UniProtKB-KW"/>
</dbReference>
<dbReference type="Proteomes" id="UP000002376">
    <property type="component" value="Chromosome"/>
</dbReference>
<dbReference type="InterPro" id="IPR045864">
    <property type="entry name" value="aa-tRNA-synth_II/BPL/LPL"/>
</dbReference>
<gene>
    <name evidence="3" type="ordered locus">Tagg_0337</name>
</gene>
<dbReference type="SUPFAM" id="SSF55681">
    <property type="entry name" value="Class II aaRS and biotin synthetases"/>
    <property type="match status" value="1"/>
</dbReference>
<dbReference type="Gene3D" id="3.30.930.10">
    <property type="entry name" value="Bira Bifunctional Protein, Domain 2"/>
    <property type="match status" value="1"/>
</dbReference>
<dbReference type="RefSeq" id="WP_013129205.1">
    <property type="nucleotide sequence ID" value="NC_014160.1"/>
</dbReference>
<evidence type="ECO:0000313" key="4">
    <source>
        <dbReference type="Proteomes" id="UP000002376"/>
    </source>
</evidence>
<evidence type="ECO:0000256" key="1">
    <source>
        <dbReference type="ARBA" id="ARBA00005085"/>
    </source>
</evidence>
<reference evidence="4" key="2">
    <citation type="journal article" date="2010" name="Stand. Genomic Sci.">
        <title>Complete genome sequence of Thermosphaera aggregans type strain (M11TLT).</title>
        <authorList>
            <person name="Spring S."/>
            <person name="Rachel R."/>
            <person name="Lapidus A."/>
            <person name="Davenport K."/>
            <person name="Tice H."/>
            <person name="Copeland A."/>
            <person name="Cheng J.-F."/>
            <person name="Lucas S."/>
            <person name="Chen F."/>
            <person name="Nolan M."/>
            <person name="Bruce D."/>
            <person name="Goodwin L."/>
            <person name="Pitluck S."/>
            <person name="Ivanova N."/>
            <person name="Mavromatis K."/>
            <person name="Ovchinnikova G."/>
            <person name="Pati A."/>
            <person name="Chen A."/>
            <person name="Palaniappan K."/>
            <person name="Land M."/>
            <person name="Hauser L."/>
            <person name="Chang Y.-J."/>
            <person name="Jeffries C.C."/>
            <person name="Brettin T."/>
            <person name="Detter J.C."/>
            <person name="Tapia R."/>
            <person name="Han C."/>
            <person name="Heimerl T."/>
            <person name="Weikl F."/>
            <person name="Brambilla E."/>
            <person name="Goker M."/>
            <person name="Bristow J."/>
            <person name="Eisen J.A."/>
            <person name="Markowitz V."/>
            <person name="Hugenholtz P."/>
            <person name="Kyrpides N.C."/>
            <person name="Klenk H.-P."/>
        </authorList>
    </citation>
    <scope>NUCLEOTIDE SEQUENCE [LARGE SCALE GENOMIC DNA]</scope>
    <source>
        <strain evidence="4">DSM 11486 / M11TL</strain>
    </source>
</reference>
<evidence type="ECO:0000313" key="3">
    <source>
        <dbReference type="EMBL" id="ADG90612.1"/>
    </source>
</evidence>
<name>D5U0G2_THEAM</name>
<feature type="domain" description="BPL/LPL catalytic" evidence="2">
    <location>
        <begin position="32"/>
        <end position="223"/>
    </location>
</feature>
<keyword evidence="3" id="KW-0436">Ligase</keyword>
<dbReference type="PANTHER" id="PTHR12561:SF3">
    <property type="entry name" value="LIPOYLTRANSFERASE 1, MITOCHONDRIAL"/>
    <property type="match status" value="1"/>
</dbReference>
<dbReference type="EMBL" id="CP001939">
    <property type="protein sequence ID" value="ADG90612.1"/>
    <property type="molecule type" value="Genomic_DNA"/>
</dbReference>
<dbReference type="OrthoDB" id="43646at2157"/>
<organism evidence="3 4">
    <name type="scientific">Thermosphaera aggregans (strain DSM 11486 / M11TL)</name>
    <dbReference type="NCBI Taxonomy" id="633148"/>
    <lineage>
        <taxon>Archaea</taxon>
        <taxon>Thermoproteota</taxon>
        <taxon>Thermoprotei</taxon>
        <taxon>Desulfurococcales</taxon>
        <taxon>Desulfurococcaceae</taxon>
        <taxon>Thermosphaera</taxon>
    </lineage>
</organism>
<dbReference type="EC" id="2.7.7.63" evidence="3"/>
<accession>D5U0G2</accession>
<dbReference type="Pfam" id="PF21948">
    <property type="entry name" value="LplA-B_cat"/>
    <property type="match status" value="1"/>
</dbReference>
<protein>
    <submittedName>
        <fullName evidence="3">Lipoate--protein ligase</fullName>
        <ecNumber evidence="3">2.7.7.63</ecNumber>
    </submittedName>
</protein>
<comment type="pathway">
    <text evidence="1">Protein modification; protein lipoylation via exogenous pathway; protein N(6)-(lipoyl)lysine from lipoate: step 2/2.</text>
</comment>
<dbReference type="CDD" id="cd16443">
    <property type="entry name" value="LplA"/>
    <property type="match status" value="1"/>
</dbReference>
<dbReference type="PANTHER" id="PTHR12561">
    <property type="entry name" value="LIPOATE-PROTEIN LIGASE"/>
    <property type="match status" value="1"/>
</dbReference>
<dbReference type="PROSITE" id="PS51733">
    <property type="entry name" value="BPL_LPL_CATALYTIC"/>
    <property type="match status" value="1"/>
</dbReference>
<keyword evidence="3" id="KW-0548">Nucleotidyltransferase</keyword>
<dbReference type="UniPathway" id="UPA00537">
    <property type="reaction ID" value="UER00595"/>
</dbReference>
<reference key="3">
    <citation type="submission" date="2010-02" db="EMBL/GenBank/DDBJ databases">
        <title>Complete genome sequence of Thermosphaera aggregans type strain (M11TL).</title>
        <authorList>
            <consortium name="US DOE Joint Genome Institute (JGI-PGF)"/>
            <person name="Spring S."/>
            <person name="Lapidus A."/>
            <person name="Munk C."/>
            <person name="Schroeder M."/>
            <person name="Glavina Del Rio T."/>
            <person name="Tice H."/>
            <person name="Copeland A."/>
            <person name="Cheng J.-F."/>
            <person name="Lucas S."/>
            <person name="Chen F."/>
            <person name="Nolan M."/>
            <person name="Bruce D."/>
            <person name="Goodwin L."/>
            <person name="Pitluck S."/>
            <person name="Ivanova N."/>
            <person name="Mavromatis K."/>
            <person name="Ovchinnikova G."/>
            <person name="Pati A."/>
            <person name="Chen A."/>
            <person name="Palaniappan K."/>
            <person name="Land M."/>
            <person name="Hauser L."/>
            <person name="Chang Y.-J."/>
            <person name="Jeffries C.C."/>
            <person name="Brettin T."/>
            <person name="Detter J.C."/>
            <person name="Tapia R."/>
            <person name="Han C."/>
            <person name="Chain P."/>
            <person name="Heimerl T."/>
            <person name="Weik F."/>
            <person name="Goker M."/>
            <person name="Rachel R."/>
            <person name="Bristow J."/>
            <person name="Eisen J.A."/>
            <person name="Markowitz V."/>
            <person name="Hugenholtz P."/>
            <person name="Kyrpides N.C."/>
            <person name="Klenk H.-P."/>
        </authorList>
    </citation>
    <scope>NUCLEOTIDE SEQUENCE</scope>
    <source>
        <strain>DSM 11486</strain>
    </source>
</reference>
<dbReference type="GO" id="GO:0005737">
    <property type="term" value="C:cytoplasm"/>
    <property type="evidence" value="ECO:0007669"/>
    <property type="project" value="TreeGrafter"/>
</dbReference>
<dbReference type="STRING" id="633148.Tagg_0337"/>
<keyword evidence="3" id="KW-0808">Transferase</keyword>
<dbReference type="eggNOG" id="arCOG01939">
    <property type="taxonomic scope" value="Archaea"/>
</dbReference>
<dbReference type="GeneID" id="9165350"/>
<dbReference type="InterPro" id="IPR004562">
    <property type="entry name" value="LipoylTrfase_LipoateP_Ligase"/>
</dbReference>
<dbReference type="GO" id="GO:0017118">
    <property type="term" value="F:lipoyltransferase activity"/>
    <property type="evidence" value="ECO:0007669"/>
    <property type="project" value="TreeGrafter"/>
</dbReference>
<keyword evidence="4" id="KW-1185">Reference proteome</keyword>
<dbReference type="KEGG" id="tag:Tagg_0337"/>
<dbReference type="AlphaFoldDB" id="D5U0G2"/>
<evidence type="ECO:0000259" key="2">
    <source>
        <dbReference type="PROSITE" id="PS51733"/>
    </source>
</evidence>
<sequence length="262" mass="29134">MSELRVVFTETPDSSWMNLAWEEAFPHRRCSDKTVDVLRIWRNKNAVEIGVFQEASEEVNLEYAEQIEAGIVKRFTGGGAVYQDPDNLNFALSVKPINGKGDADYLYIDIVKGIERALEELGFNPSAQNVNDIIIGDRKVVGVAASLRGEQNCGFIHGAVLYSVNLDVLASLSKIPLKKPSDKGISSVKYRVTNTSALKPGVRVEDIVRALIKSFMEILDNKARYSDLPRPCEIEVAEKFSLPSMVRPSGILREKDNSTWEG</sequence>
<reference evidence="3 4" key="1">
    <citation type="journal article" date="2010" name="Stand. Genomic Sci.">
        <title>Complete genome sequence of Thermosphaera aggregans type strain (M11TL).</title>
        <authorList>
            <person name="Spring S."/>
            <person name="Rachel R."/>
            <person name="Lapidus A."/>
            <person name="Davenport K."/>
            <person name="Tice H."/>
            <person name="Copeland A."/>
            <person name="Cheng J.F."/>
            <person name="Lucas S."/>
            <person name="Chen F."/>
            <person name="Nolan M."/>
            <person name="Bruce D."/>
            <person name="Goodwin L."/>
            <person name="Pitluck S."/>
            <person name="Ivanova N."/>
            <person name="Mavromatis K."/>
            <person name="Ovchinnikova G."/>
            <person name="Pati A."/>
            <person name="Chen A."/>
            <person name="Palaniappan K."/>
            <person name="Land M."/>
            <person name="Hauser L."/>
            <person name="Chang Y.J."/>
            <person name="Jeffries C.C."/>
            <person name="Brettin T."/>
            <person name="Detter J.C."/>
            <person name="Tapia R."/>
            <person name="Han C."/>
            <person name="Heimerl T."/>
            <person name="Weikl F."/>
            <person name="Brambilla E."/>
            <person name="Goker M."/>
            <person name="Bristow J."/>
            <person name="Eisen J.A."/>
            <person name="Markowitz V."/>
            <person name="Hugenholtz P."/>
            <person name="Kyrpides N.C."/>
            <person name="Klenk H.P."/>
        </authorList>
    </citation>
    <scope>NUCLEOTIDE SEQUENCE [LARGE SCALE GENOMIC DNA]</scope>
    <source>
        <strain evidence="4">DSM 11486 / M11TL</strain>
    </source>
</reference>
<dbReference type="GO" id="GO:0009249">
    <property type="term" value="P:protein lipoylation"/>
    <property type="evidence" value="ECO:0007669"/>
    <property type="project" value="InterPro"/>
</dbReference>
<dbReference type="GO" id="GO:0016779">
    <property type="term" value="F:nucleotidyltransferase activity"/>
    <property type="evidence" value="ECO:0007669"/>
    <property type="project" value="UniProtKB-KW"/>
</dbReference>